<accession>A0A4U6XIR2</accession>
<evidence type="ECO:0000256" key="1">
    <source>
        <dbReference type="SAM" id="SignalP"/>
    </source>
</evidence>
<protein>
    <submittedName>
        <fullName evidence="2">Uncharacterized protein</fullName>
    </submittedName>
</protein>
<evidence type="ECO:0000313" key="2">
    <source>
        <dbReference type="EMBL" id="TKW53987.1"/>
    </source>
</evidence>
<dbReference type="Proteomes" id="UP000310108">
    <property type="component" value="Unassembled WGS sequence"/>
</dbReference>
<name>A0A4U6XIR2_9PEZI</name>
<proteinExistence type="predicted"/>
<dbReference type="EMBL" id="PJEX01000160">
    <property type="protein sequence ID" value="TKW53987.1"/>
    <property type="molecule type" value="Genomic_DNA"/>
</dbReference>
<feature type="chain" id="PRO_5020677347" evidence="1">
    <location>
        <begin position="19"/>
        <end position="403"/>
    </location>
</feature>
<dbReference type="OrthoDB" id="4845392at2759"/>
<sequence>MLVSRLFVKTALVFGALGMAPTIPVGDQTITPTGSNIEVVDGNGPGISAITNLFSRDDVPPHDCNDILTRHVTPQIDCSYSWENCGFDNHLEYRIRVNAIGKTSPKWCDTVFHSVQRSTNSNVRLESCDRAYKSDENGNGMEVVLTLPRPVPSSGDWRLNVEQGIRDSMCKGGPELNSWVNKRCYRSSICRHRWTKQSLKPEVLGDTPERIKPTLLDYGNPVVATIVSTEPVAATMVNHAAAELALGSVDNVNTHLVEKRLASAAKCPPPPGEDRSCDSVDKSKISSIAVHCSYIWDKGKNHSLLNYKVVINPTGQNTRCWCKQFLAAVRARCPNGEIEWAYPVFKCNHKHIRNSLGYGMYINFYNNVWVVGEDNRGCIKAAIEDTTCGVPLQLERGGCYNRA</sequence>
<organism evidence="2 3">
    <name type="scientific">Colletotrichum tanaceti</name>
    <dbReference type="NCBI Taxonomy" id="1306861"/>
    <lineage>
        <taxon>Eukaryota</taxon>
        <taxon>Fungi</taxon>
        <taxon>Dikarya</taxon>
        <taxon>Ascomycota</taxon>
        <taxon>Pezizomycotina</taxon>
        <taxon>Sordariomycetes</taxon>
        <taxon>Hypocreomycetidae</taxon>
        <taxon>Glomerellales</taxon>
        <taxon>Glomerellaceae</taxon>
        <taxon>Colletotrichum</taxon>
        <taxon>Colletotrichum destructivum species complex</taxon>
    </lineage>
</organism>
<feature type="signal peptide" evidence="1">
    <location>
        <begin position="1"/>
        <end position="18"/>
    </location>
</feature>
<gene>
    <name evidence="2" type="ORF">CTA1_8176</name>
</gene>
<dbReference type="AlphaFoldDB" id="A0A4U6XIR2"/>
<comment type="caution">
    <text evidence="2">The sequence shown here is derived from an EMBL/GenBank/DDBJ whole genome shotgun (WGS) entry which is preliminary data.</text>
</comment>
<keyword evidence="1" id="KW-0732">Signal</keyword>
<keyword evidence="3" id="KW-1185">Reference proteome</keyword>
<evidence type="ECO:0000313" key="3">
    <source>
        <dbReference type="Proteomes" id="UP000310108"/>
    </source>
</evidence>
<reference evidence="2 3" key="1">
    <citation type="journal article" date="2019" name="PLoS ONE">
        <title>Comparative genome analysis indicates high evolutionary potential of pathogenicity genes in Colletotrichum tanaceti.</title>
        <authorList>
            <person name="Lelwala R.V."/>
            <person name="Korhonen P.K."/>
            <person name="Young N.D."/>
            <person name="Scott J.B."/>
            <person name="Ades P.A."/>
            <person name="Gasser R.B."/>
            <person name="Taylor P.W.J."/>
        </authorList>
    </citation>
    <scope>NUCLEOTIDE SEQUENCE [LARGE SCALE GENOMIC DNA]</scope>
    <source>
        <strain evidence="2">BRIP57314</strain>
    </source>
</reference>